<reference evidence="8" key="1">
    <citation type="journal article" date="2013" name="Nat. Biotechnol.">
        <title>Draft genome sequence of chickpea (Cicer arietinum) provides a resource for trait improvement.</title>
        <authorList>
            <person name="Varshney R.K."/>
            <person name="Song C."/>
            <person name="Saxena R.K."/>
            <person name="Azam S."/>
            <person name="Yu S."/>
            <person name="Sharpe A.G."/>
            <person name="Cannon S."/>
            <person name="Baek J."/>
            <person name="Rosen B.D."/>
            <person name="Tar'an B."/>
            <person name="Millan T."/>
            <person name="Zhang X."/>
            <person name="Ramsay L.D."/>
            <person name="Iwata A."/>
            <person name="Wang Y."/>
            <person name="Nelson W."/>
            <person name="Farmer A.D."/>
            <person name="Gaur P.M."/>
            <person name="Soderlund C."/>
            <person name="Penmetsa R.V."/>
            <person name="Xu C."/>
            <person name="Bharti A.K."/>
            <person name="He W."/>
            <person name="Winter P."/>
            <person name="Zhao S."/>
            <person name="Hane J.K."/>
            <person name="Carrasquilla-Garcia N."/>
            <person name="Condie J.A."/>
            <person name="Upadhyaya H.D."/>
            <person name="Luo M.C."/>
            <person name="Thudi M."/>
            <person name="Gowda C.L."/>
            <person name="Singh N.P."/>
            <person name="Lichtenzveig J."/>
            <person name="Gali K.K."/>
            <person name="Rubio J."/>
            <person name="Nadarajan N."/>
            <person name="Dolezel J."/>
            <person name="Bansal K.C."/>
            <person name="Xu X."/>
            <person name="Edwards D."/>
            <person name="Zhang G."/>
            <person name="Kahl G."/>
            <person name="Gil J."/>
            <person name="Singh K.B."/>
            <person name="Datta S.K."/>
            <person name="Jackson S.A."/>
            <person name="Wang J."/>
            <person name="Cook D.R."/>
        </authorList>
    </citation>
    <scope>NUCLEOTIDE SEQUENCE [LARGE SCALE GENOMIC DNA]</scope>
    <source>
        <strain evidence="8">cv. CDC Frontier</strain>
    </source>
</reference>
<gene>
    <name evidence="9" type="primary">LOC101502192</name>
</gene>
<evidence type="ECO:0000256" key="6">
    <source>
        <dbReference type="SAM" id="MobiDB-lite"/>
    </source>
</evidence>
<dbReference type="InterPro" id="IPR011016">
    <property type="entry name" value="Znf_RING-CH"/>
</dbReference>
<keyword evidence="3" id="KW-0862">Zinc</keyword>
<evidence type="ECO:0000313" key="9">
    <source>
        <dbReference type="RefSeq" id="XP_004510690.1"/>
    </source>
</evidence>
<dbReference type="CDD" id="cd16448">
    <property type="entry name" value="RING-H2"/>
    <property type="match status" value="1"/>
</dbReference>
<organism evidence="8 9">
    <name type="scientific">Cicer arietinum</name>
    <name type="common">Chickpea</name>
    <name type="synonym">Garbanzo</name>
    <dbReference type="NCBI Taxonomy" id="3827"/>
    <lineage>
        <taxon>Eukaryota</taxon>
        <taxon>Viridiplantae</taxon>
        <taxon>Streptophyta</taxon>
        <taxon>Embryophyta</taxon>
        <taxon>Tracheophyta</taxon>
        <taxon>Spermatophyta</taxon>
        <taxon>Magnoliopsida</taxon>
        <taxon>eudicotyledons</taxon>
        <taxon>Gunneridae</taxon>
        <taxon>Pentapetalae</taxon>
        <taxon>rosids</taxon>
        <taxon>fabids</taxon>
        <taxon>Fabales</taxon>
        <taxon>Fabaceae</taxon>
        <taxon>Papilionoideae</taxon>
        <taxon>50 kb inversion clade</taxon>
        <taxon>NPAAA clade</taxon>
        <taxon>Hologalegina</taxon>
        <taxon>IRL clade</taxon>
        <taxon>Cicereae</taxon>
        <taxon>Cicer</taxon>
    </lineage>
</organism>
<protein>
    <submittedName>
        <fullName evidence="9">Uncharacterized protein LOC101502192</fullName>
    </submittedName>
</protein>
<keyword evidence="2 4" id="KW-0863">Zinc-finger</keyword>
<dbReference type="PaxDb" id="3827-XP_004510690.1"/>
<evidence type="ECO:0000313" key="8">
    <source>
        <dbReference type="Proteomes" id="UP000087171"/>
    </source>
</evidence>
<keyword evidence="8" id="KW-1185">Reference proteome</keyword>
<dbReference type="GeneID" id="101502192"/>
<dbReference type="SMART" id="SM00184">
    <property type="entry name" value="RING"/>
    <property type="match status" value="1"/>
</dbReference>
<reference evidence="9" key="2">
    <citation type="submission" date="2025-08" db="UniProtKB">
        <authorList>
            <consortium name="RefSeq"/>
        </authorList>
    </citation>
    <scope>IDENTIFICATION</scope>
    <source>
        <tissue evidence="9">Etiolated seedlings</tissue>
    </source>
</reference>
<dbReference type="Gene3D" id="3.30.40.10">
    <property type="entry name" value="Zinc/RING finger domain, C3HC4 (zinc finger)"/>
    <property type="match status" value="1"/>
</dbReference>
<evidence type="ECO:0000256" key="1">
    <source>
        <dbReference type="ARBA" id="ARBA00022723"/>
    </source>
</evidence>
<dbReference type="eggNOG" id="KOG0827">
    <property type="taxonomic scope" value="Eukaryota"/>
</dbReference>
<dbReference type="SMART" id="SM00744">
    <property type="entry name" value="RINGv"/>
    <property type="match status" value="1"/>
</dbReference>
<keyword evidence="5" id="KW-0175">Coiled coil</keyword>
<dbReference type="SUPFAM" id="SSF57850">
    <property type="entry name" value="RING/U-box"/>
    <property type="match status" value="1"/>
</dbReference>
<proteinExistence type="predicted"/>
<keyword evidence="1" id="KW-0479">Metal-binding</keyword>
<evidence type="ECO:0000256" key="3">
    <source>
        <dbReference type="ARBA" id="ARBA00022833"/>
    </source>
</evidence>
<dbReference type="PROSITE" id="PS50089">
    <property type="entry name" value="ZF_RING_2"/>
    <property type="match status" value="1"/>
</dbReference>
<dbReference type="GO" id="GO:0008270">
    <property type="term" value="F:zinc ion binding"/>
    <property type="evidence" value="ECO:0007669"/>
    <property type="project" value="UniProtKB-KW"/>
</dbReference>
<dbReference type="PANTHER" id="PTHR47344">
    <property type="entry name" value="RING ZINC FINGER PROTEIN-RELATED"/>
    <property type="match status" value="1"/>
</dbReference>
<evidence type="ECO:0000256" key="4">
    <source>
        <dbReference type="PROSITE-ProRule" id="PRU00175"/>
    </source>
</evidence>
<dbReference type="Proteomes" id="UP000087171">
    <property type="component" value="Chromosome Ca7"/>
</dbReference>
<evidence type="ECO:0000259" key="7">
    <source>
        <dbReference type="PROSITE" id="PS50089"/>
    </source>
</evidence>
<dbReference type="KEGG" id="cam:101502192"/>
<feature type="coiled-coil region" evidence="5">
    <location>
        <begin position="246"/>
        <end position="280"/>
    </location>
</feature>
<sequence length="559" mass="61739">MADNGDFAGTICSICYENLNPITEDLQSVSICGHVFHELCLQQWFEYCGTSKKHTCPVCKQGCKAKDACRLYFQSIGDVKEAVLTQKQLGVEENAGVLRKEVKRLEVKVSGISSVLERQTKELDELKDELCTCKEQTKKETALKNEALNQKASMQIQLHVKTEELEKSSLERFRLQERNMALAKELAALKLVSDLNLDEDDVLKLATLGNGANSKETVDTLKRSLVLRNRSYKELMAKCNLLGRGEARYNKKLEKAKEKITKLKARVQELETTMEVKQNEYLRHLKIAKNIENKINSNSDALTANKFSSKEQSKQSSTPKSGTDLNKNDNIKSLQSLDTEKSKATKNKDVNIINNGSKTTLSLDKEIDCIVIDEDDYEDHDKVDLGKPEAAPGTKTKTSLQGICNLAESSKVDSDNDIVDVTIGTMDDDVTLQANAKQVQPMVNIRKESPLTTSSSVDICFSGGLLGPDGTQRFLGKWCKRGQNGESTSTNGSSNGNLISVGADGRGGKVKVLRTPSQAFSDGKENSALKRLKITPNKASGLQSRGCLQIEHFFGRVSQ</sequence>
<dbReference type="AlphaFoldDB" id="A0A1S2YVQ5"/>
<dbReference type="OrthoDB" id="8062037at2759"/>
<dbReference type="RefSeq" id="XP_004510690.1">
    <property type="nucleotide sequence ID" value="XM_004510633.3"/>
</dbReference>
<dbReference type="InterPro" id="IPR001841">
    <property type="entry name" value="Znf_RING"/>
</dbReference>
<dbReference type="Pfam" id="PF13639">
    <property type="entry name" value="zf-RING_2"/>
    <property type="match status" value="1"/>
</dbReference>
<dbReference type="STRING" id="3827.A0A1S2YVQ5"/>
<feature type="domain" description="RING-type" evidence="7">
    <location>
        <begin position="12"/>
        <end position="60"/>
    </location>
</feature>
<evidence type="ECO:0000256" key="2">
    <source>
        <dbReference type="ARBA" id="ARBA00022771"/>
    </source>
</evidence>
<feature type="region of interest" description="Disordered" evidence="6">
    <location>
        <begin position="306"/>
        <end position="342"/>
    </location>
</feature>
<name>A0A1S2YVQ5_CICAR</name>
<dbReference type="PANTHER" id="PTHR47344:SF1">
    <property type="entry name" value="RING ZINC FINGER PROTEIN-RELATED"/>
    <property type="match status" value="1"/>
</dbReference>
<evidence type="ECO:0000256" key="5">
    <source>
        <dbReference type="SAM" id="Coils"/>
    </source>
</evidence>
<accession>A0A1S2YVQ5</accession>
<dbReference type="InterPro" id="IPR013083">
    <property type="entry name" value="Znf_RING/FYVE/PHD"/>
</dbReference>